<name>A0A3B0VKA5_9ZZZZ</name>
<evidence type="ECO:0000313" key="2">
    <source>
        <dbReference type="EMBL" id="VAW40723.1"/>
    </source>
</evidence>
<dbReference type="AlphaFoldDB" id="A0A3B0VKA5"/>
<proteinExistence type="predicted"/>
<protein>
    <recommendedName>
        <fullName evidence="3">DUF3375 domain-containing protein</fullName>
    </recommendedName>
</protein>
<keyword evidence="1" id="KW-0175">Coiled coil</keyword>
<evidence type="ECO:0008006" key="3">
    <source>
        <dbReference type="Google" id="ProtNLM"/>
    </source>
</evidence>
<evidence type="ECO:0000256" key="1">
    <source>
        <dbReference type="SAM" id="Coils"/>
    </source>
</evidence>
<accession>A0A3B0VKA5</accession>
<dbReference type="Pfam" id="PF11855">
    <property type="entry name" value="DUF3375"/>
    <property type="match status" value="1"/>
</dbReference>
<feature type="coiled-coil region" evidence="1">
    <location>
        <begin position="147"/>
        <end position="174"/>
    </location>
</feature>
<dbReference type="EMBL" id="UOEX01000350">
    <property type="protein sequence ID" value="VAW40723.1"/>
    <property type="molecule type" value="Genomic_DNA"/>
</dbReference>
<reference evidence="2" key="1">
    <citation type="submission" date="2018-06" db="EMBL/GenBank/DDBJ databases">
        <authorList>
            <person name="Zhirakovskaya E."/>
        </authorList>
    </citation>
    <scope>NUCLEOTIDE SEQUENCE</scope>
</reference>
<gene>
    <name evidence="2" type="ORF">MNBD_DELTA03-1279</name>
</gene>
<sequence length="482" mass="55843">MPVDFDFNTLTRLRENHPAWRLLTAEHAPLIVSFLHRVFIEPNIRIMAQDELTAKLDDELYNLRAALGHAAFPRPAIDYLNEWADNTKGWLRKFYPPGSDEAHFDLTPAAEKAVSWLESLLQRTFVGTESRLLTVFELLRQMIAGSEDDAETRIRGLERQKQEIDQQIERIKKGDFEILDDTALRERFQQLSTLARELLGDFREVEQNFRLLDRNLRERIATWNGSKGELLEQIFGERDAIADSDQGKSFRAFWDFLMSVERQEELSALLEDVFSMESIAALHADPRLKRIHYDWLEAGEHTQRMVARLSAQLRRYLDNQAYLENRRIMQLLHGIEADALFIRESPPGGPFMTMANPAPTINLPMERPLFSPPLKPLIAAEVLIGDDGQYSADALFAQIIVDKTKLKANIRRLLRVREQVTLPEIIRQYPLRRGLAELVTYFTIAGSDEKAIFDEEIKEKIYWQDDDGRRRGATLPRIIFSR</sequence>
<organism evidence="2">
    <name type="scientific">hydrothermal vent metagenome</name>
    <dbReference type="NCBI Taxonomy" id="652676"/>
    <lineage>
        <taxon>unclassified sequences</taxon>
        <taxon>metagenomes</taxon>
        <taxon>ecological metagenomes</taxon>
    </lineage>
</organism>
<dbReference type="InterPro" id="IPR021804">
    <property type="entry name" value="DUF3375"/>
</dbReference>